<dbReference type="GeneTree" id="ENSGT00390000003595"/>
<evidence type="ECO:0000256" key="1">
    <source>
        <dbReference type="ARBA" id="ARBA00006756"/>
    </source>
</evidence>
<proteinExistence type="inferred from homology"/>
<evidence type="ECO:0000256" key="2">
    <source>
        <dbReference type="ARBA" id="ARBA00022448"/>
    </source>
</evidence>
<comment type="similarity">
    <text evidence="1 5">Belongs to the EXO70 family.</text>
</comment>
<dbReference type="OMA" id="SNTIWFL"/>
<dbReference type="Ensembl" id="ENSPMAT00000006691.1">
    <property type="protein sequence ID" value="ENSPMAP00000006661.1"/>
    <property type="gene ID" value="ENSPMAG00000005970.1"/>
</dbReference>
<dbReference type="SUPFAM" id="SSF74788">
    <property type="entry name" value="Cullin repeat-like"/>
    <property type="match status" value="1"/>
</dbReference>
<sequence>QDESELEWLLENLRKNDQLTDHMVNVVESFERRLLKLEDAIMPVYRETEALKQLQKATEMTLSSIDHIIAHYHVARETQQFIKEGAAARLEEFLAVLERLHGAARFFSVSHPGSVELNQVRGLLERGSAALEVEFVSVLSRRSNPVPPELTAELAEAAQAGDDWWTRERGDGGQREDGEGARRVEHLPEGAAHELARIASWLGTHSGSLEFLKSYQQIRSRVLLRSMSELREHHQKLGVRSARTLTAPLPSACKPSKRIGSMIVPPSVQRLQSLSKSDRRKSISDRCPVYIAISFEGHINLSFFRGEMTNAEMAISAGEMPPMEDSLELDAQLYLPCIPGFLKLAMSEFHLLEQILPTHHHATAFEKLLWDAMDKLITDGEKVASSAKRAAERRNFFVISPLFAVIRRLRSCQRGFNIVLQITSSAIKERVPLLISNMEAAGFGLLDGFTSYIKSGSGKDYTVPKDGTVHELSSVVILFLREVLDFQEIAGGILSSQGYQHSSLEKNVGAAEKENICLSAYICSVRSRVERALAGMAHGYEDSALGAVFLINNYNYLRCSLRSFGLLPLIELTEAGTDGAYEGLIEEQIVIYKKSWRKLLDHITASGLPSLEPGSKIKSKERKMIKDKFSAFNNGLEELCKVQRTWAIPDRDLRAKIHGEGKPGVVRAYGSFLERFASVSFSKNPSKYIRYSVEQVAVLLDGRFDATA</sequence>
<dbReference type="AlphaFoldDB" id="S4RN75"/>
<organism evidence="7">
    <name type="scientific">Petromyzon marinus</name>
    <name type="common">Sea lamprey</name>
    <dbReference type="NCBI Taxonomy" id="7757"/>
    <lineage>
        <taxon>Eukaryota</taxon>
        <taxon>Metazoa</taxon>
        <taxon>Chordata</taxon>
        <taxon>Craniata</taxon>
        <taxon>Vertebrata</taxon>
        <taxon>Cyclostomata</taxon>
        <taxon>Hyperoartia</taxon>
        <taxon>Petromyzontiformes</taxon>
        <taxon>Petromyzontidae</taxon>
        <taxon>Petromyzon</taxon>
    </lineage>
</organism>
<dbReference type="InterPro" id="IPR046364">
    <property type="entry name" value="Exo70_C"/>
</dbReference>
<evidence type="ECO:0000256" key="3">
    <source>
        <dbReference type="ARBA" id="ARBA00022483"/>
    </source>
</evidence>
<dbReference type="HOGENOM" id="CLU_010236_4_0_1"/>
<name>S4RN75_PETMA</name>
<keyword evidence="3 5" id="KW-0268">Exocytosis</keyword>
<dbReference type="STRING" id="7757.ENSPMAP00000006661"/>
<dbReference type="Gene3D" id="1.20.1280.170">
    <property type="entry name" value="Exocyst complex component Exo70"/>
    <property type="match status" value="2"/>
</dbReference>
<dbReference type="GO" id="GO:0000145">
    <property type="term" value="C:exocyst"/>
    <property type="evidence" value="ECO:0007669"/>
    <property type="project" value="InterPro"/>
</dbReference>
<keyword evidence="5" id="KW-0653">Protein transport</keyword>
<dbReference type="GO" id="GO:0015031">
    <property type="term" value="P:protein transport"/>
    <property type="evidence" value="ECO:0007669"/>
    <property type="project" value="UniProtKB-KW"/>
</dbReference>
<dbReference type="InterPro" id="IPR004140">
    <property type="entry name" value="Exo70"/>
</dbReference>
<keyword evidence="2 5" id="KW-0813">Transport</keyword>
<evidence type="ECO:0000256" key="4">
    <source>
        <dbReference type="ARBA" id="ARBA00026169"/>
    </source>
</evidence>
<evidence type="ECO:0000313" key="7">
    <source>
        <dbReference type="Ensembl" id="ENSPMAP00000006661.1"/>
    </source>
</evidence>
<reference evidence="7" key="2">
    <citation type="submission" date="2025-09" db="UniProtKB">
        <authorList>
            <consortium name="Ensembl"/>
        </authorList>
    </citation>
    <scope>IDENTIFICATION</scope>
</reference>
<dbReference type="PANTHER" id="PTHR12542">
    <property type="entry name" value="EXOCYST COMPLEX PROTEIN EXO70"/>
    <property type="match status" value="1"/>
</dbReference>
<reference evidence="7" key="1">
    <citation type="submission" date="2025-08" db="UniProtKB">
        <authorList>
            <consortium name="Ensembl"/>
        </authorList>
    </citation>
    <scope>IDENTIFICATION</scope>
</reference>
<dbReference type="Pfam" id="PF03081">
    <property type="entry name" value="Exo70_C"/>
    <property type="match status" value="1"/>
</dbReference>
<comment type="function">
    <text evidence="5">Component of the exocyst complex involved in the docking of exocytic vesicles with fusion sites on the plasma membrane.</text>
</comment>
<evidence type="ECO:0000259" key="6">
    <source>
        <dbReference type="Pfam" id="PF03081"/>
    </source>
</evidence>
<dbReference type="InterPro" id="IPR016159">
    <property type="entry name" value="Cullin_repeat-like_dom_sf"/>
</dbReference>
<dbReference type="Pfam" id="PF20669">
    <property type="entry name" value="Exo70_N"/>
    <property type="match status" value="1"/>
</dbReference>
<protein>
    <recommendedName>
        <fullName evidence="4 5">Exocyst complex component 7</fullName>
    </recommendedName>
    <alternativeName>
        <fullName evidence="5">Exocyst complex component Exo70</fullName>
    </alternativeName>
</protein>
<dbReference type="GO" id="GO:0006887">
    <property type="term" value="P:exocytosis"/>
    <property type="evidence" value="ECO:0007669"/>
    <property type="project" value="UniProtKB-KW"/>
</dbReference>
<dbReference type="PANTHER" id="PTHR12542:SF41">
    <property type="entry name" value="EXOCYST COMPLEX COMPONENT 7"/>
    <property type="match status" value="1"/>
</dbReference>
<evidence type="ECO:0000256" key="5">
    <source>
        <dbReference type="RuleBase" id="RU365026"/>
    </source>
</evidence>
<feature type="domain" description="Exocyst complex subunit Exo70 C-terminal" evidence="6">
    <location>
        <begin position="342"/>
        <end position="700"/>
    </location>
</feature>
<dbReference type="GO" id="GO:0005546">
    <property type="term" value="F:phosphatidylinositol-4,5-bisphosphate binding"/>
    <property type="evidence" value="ECO:0007669"/>
    <property type="project" value="InterPro"/>
</dbReference>
<accession>S4RN75</accession>